<organism evidence="2 3">
    <name type="scientific">Caloranaerobacter azorensis DSM 13643</name>
    <dbReference type="NCBI Taxonomy" id="1121264"/>
    <lineage>
        <taxon>Bacteria</taxon>
        <taxon>Bacillati</taxon>
        <taxon>Bacillota</taxon>
        <taxon>Tissierellia</taxon>
        <taxon>Tissierellales</taxon>
        <taxon>Thermohalobacteraceae</taxon>
        <taxon>Caloranaerobacter</taxon>
    </lineage>
</organism>
<reference evidence="3" key="1">
    <citation type="submission" date="2016-11" db="EMBL/GenBank/DDBJ databases">
        <authorList>
            <person name="Varghese N."/>
            <person name="Submissions S."/>
        </authorList>
    </citation>
    <scope>NUCLEOTIDE SEQUENCE [LARGE SCALE GENOMIC DNA]</scope>
    <source>
        <strain evidence="3">DSM 13643</strain>
    </source>
</reference>
<dbReference type="EMBL" id="FQXO01000005">
    <property type="protein sequence ID" value="SHH22478.1"/>
    <property type="molecule type" value="Genomic_DNA"/>
</dbReference>
<feature type="transmembrane region" description="Helical" evidence="1">
    <location>
        <begin position="12"/>
        <end position="29"/>
    </location>
</feature>
<evidence type="ECO:0000313" key="3">
    <source>
        <dbReference type="Proteomes" id="UP000183967"/>
    </source>
</evidence>
<dbReference type="OrthoDB" id="1953923at2"/>
<feature type="transmembrane region" description="Helical" evidence="1">
    <location>
        <begin position="100"/>
        <end position="118"/>
    </location>
</feature>
<evidence type="ECO:0008006" key="4">
    <source>
        <dbReference type="Google" id="ProtNLM"/>
    </source>
</evidence>
<dbReference type="Proteomes" id="UP000183967">
    <property type="component" value="Unassembled WGS sequence"/>
</dbReference>
<proteinExistence type="predicted"/>
<keyword evidence="3" id="KW-1185">Reference proteome</keyword>
<sequence length="120" mass="14578">MDKKKKIIRQYYFTLVAVLIAYFLVFLALKYFNVFNIGENKLLFIFITFVYYIIVKNALSNYFKKKIFEIDPELKQKENDRVKQVKQVFFNSETKWYKNVNLIYILGMIVIILLFTIFNK</sequence>
<gene>
    <name evidence="2" type="ORF">SAMN02745135_00108</name>
</gene>
<dbReference type="RefSeq" id="WP_073194532.1">
    <property type="nucleotide sequence ID" value="NZ_FQXO01000005.1"/>
</dbReference>
<name>A0A1M5R8I3_9FIRM</name>
<evidence type="ECO:0000256" key="1">
    <source>
        <dbReference type="SAM" id="Phobius"/>
    </source>
</evidence>
<evidence type="ECO:0000313" key="2">
    <source>
        <dbReference type="EMBL" id="SHH22478.1"/>
    </source>
</evidence>
<accession>A0A1M5R8I3</accession>
<keyword evidence="1" id="KW-0472">Membrane</keyword>
<feature type="transmembrane region" description="Helical" evidence="1">
    <location>
        <begin position="41"/>
        <end position="59"/>
    </location>
</feature>
<keyword evidence="1" id="KW-0812">Transmembrane</keyword>
<protein>
    <recommendedName>
        <fullName evidence="4">DUF3899 domain-containing protein</fullName>
    </recommendedName>
</protein>
<keyword evidence="1" id="KW-1133">Transmembrane helix</keyword>
<dbReference type="AlphaFoldDB" id="A0A1M5R8I3"/>